<dbReference type="PROSITE" id="PS51257">
    <property type="entry name" value="PROKAR_LIPOPROTEIN"/>
    <property type="match status" value="1"/>
</dbReference>
<gene>
    <name evidence="2" type="ordered locus">Sterm_2966</name>
</gene>
<evidence type="ECO:0008006" key="4">
    <source>
        <dbReference type="Google" id="ProtNLM"/>
    </source>
</evidence>
<evidence type="ECO:0000256" key="1">
    <source>
        <dbReference type="SAM" id="SignalP"/>
    </source>
</evidence>
<accession>D1ANK5</accession>
<keyword evidence="3" id="KW-1185">Reference proteome</keyword>
<dbReference type="RefSeq" id="WP_012862391.1">
    <property type="nucleotide sequence ID" value="NC_013517.1"/>
</dbReference>
<reference evidence="3" key="1">
    <citation type="submission" date="2009-09" db="EMBL/GenBank/DDBJ databases">
        <title>The complete chromosome of Sebaldella termitidis ATCC 33386.</title>
        <authorList>
            <consortium name="US DOE Joint Genome Institute (JGI-PGF)"/>
            <person name="Lucas S."/>
            <person name="Copeland A."/>
            <person name="Lapidus A."/>
            <person name="Glavina del Rio T."/>
            <person name="Dalin E."/>
            <person name="Tice H."/>
            <person name="Bruce D."/>
            <person name="Goodwin L."/>
            <person name="Pitluck S."/>
            <person name="Kyrpides N."/>
            <person name="Mavromatis K."/>
            <person name="Ivanova N."/>
            <person name="Mikhailova N."/>
            <person name="Sims D."/>
            <person name="Meincke L."/>
            <person name="Brettin T."/>
            <person name="Detter J.C."/>
            <person name="Han C."/>
            <person name="Larimer F."/>
            <person name="Land M."/>
            <person name="Hauser L."/>
            <person name="Markowitz V."/>
            <person name="Cheng J.F."/>
            <person name="Hugenholtz P."/>
            <person name="Woyke T."/>
            <person name="Wu D."/>
            <person name="Eisen J.A."/>
        </authorList>
    </citation>
    <scope>NUCLEOTIDE SEQUENCE [LARGE SCALE GENOMIC DNA]</scope>
    <source>
        <strain evidence="3">ATCC 33386 / NCTC 11300</strain>
    </source>
</reference>
<keyword evidence="1" id="KW-0732">Signal</keyword>
<reference evidence="2 3" key="2">
    <citation type="journal article" date="2010" name="Stand. Genomic Sci.">
        <title>Complete genome sequence of Sebaldella termitidis type strain (NCTC 11300).</title>
        <authorList>
            <person name="Harmon-Smith M."/>
            <person name="Celia L."/>
            <person name="Chertkov O."/>
            <person name="Lapidus A."/>
            <person name="Copeland A."/>
            <person name="Glavina Del Rio T."/>
            <person name="Nolan M."/>
            <person name="Lucas S."/>
            <person name="Tice H."/>
            <person name="Cheng J.F."/>
            <person name="Han C."/>
            <person name="Detter J.C."/>
            <person name="Bruce D."/>
            <person name="Goodwin L."/>
            <person name="Pitluck S."/>
            <person name="Pati A."/>
            <person name="Liolios K."/>
            <person name="Ivanova N."/>
            <person name="Mavromatis K."/>
            <person name="Mikhailova N."/>
            <person name="Chen A."/>
            <person name="Palaniappan K."/>
            <person name="Land M."/>
            <person name="Hauser L."/>
            <person name="Chang Y.J."/>
            <person name="Jeffries C.D."/>
            <person name="Brettin T."/>
            <person name="Goker M."/>
            <person name="Beck B."/>
            <person name="Bristow J."/>
            <person name="Eisen J.A."/>
            <person name="Markowitz V."/>
            <person name="Hugenholtz P."/>
            <person name="Kyrpides N.C."/>
            <person name="Klenk H.P."/>
            <person name="Chen F."/>
        </authorList>
    </citation>
    <scope>NUCLEOTIDE SEQUENCE [LARGE SCALE GENOMIC DNA]</scope>
    <source>
        <strain evidence="3">ATCC 33386 / NCTC 11300</strain>
    </source>
</reference>
<dbReference type="KEGG" id="str:Sterm_2966"/>
<dbReference type="EMBL" id="CP001739">
    <property type="protein sequence ID" value="ACZ09809.1"/>
    <property type="molecule type" value="Genomic_DNA"/>
</dbReference>
<proteinExistence type="predicted"/>
<dbReference type="STRING" id="526218.Sterm_2966"/>
<dbReference type="Proteomes" id="UP000000845">
    <property type="component" value="Chromosome"/>
</dbReference>
<protein>
    <recommendedName>
        <fullName evidence="4">Lipoprotein</fullName>
    </recommendedName>
</protein>
<evidence type="ECO:0000313" key="3">
    <source>
        <dbReference type="Proteomes" id="UP000000845"/>
    </source>
</evidence>
<feature type="chain" id="PRO_5003020322" description="Lipoprotein" evidence="1">
    <location>
        <begin position="22"/>
        <end position="195"/>
    </location>
</feature>
<feature type="signal peptide" evidence="1">
    <location>
        <begin position="1"/>
        <end position="21"/>
    </location>
</feature>
<evidence type="ECO:0000313" key="2">
    <source>
        <dbReference type="EMBL" id="ACZ09809.1"/>
    </source>
</evidence>
<organism evidence="2 3">
    <name type="scientific">Sebaldella termitidis (strain ATCC 33386 / NCTC 11300)</name>
    <dbReference type="NCBI Taxonomy" id="526218"/>
    <lineage>
        <taxon>Bacteria</taxon>
        <taxon>Fusobacteriati</taxon>
        <taxon>Fusobacteriota</taxon>
        <taxon>Fusobacteriia</taxon>
        <taxon>Fusobacteriales</taxon>
        <taxon>Leptotrichiaceae</taxon>
        <taxon>Sebaldella</taxon>
    </lineage>
</organism>
<name>D1ANK5_SEBTE</name>
<sequence>MKKISYLLLVLSMTLLFSCYKDTDNRPTLDDYKIYKSFIEDSSWYKNLLQKTGKDKIVFRKLDDSELKDTITMEDKFIYDSRFEDKYIFSPDKNMILDPYSYGLEISDSGEELRDADTALFLYDTKNKKSAPVFYIGPSGNIELVSWINDTSFITVTSDHETEQKMNFTILVYQIDKDKISKVSGFSGEAFLNEL</sequence>
<dbReference type="HOGENOM" id="CLU_1395453_0_0_0"/>
<dbReference type="AlphaFoldDB" id="D1ANK5"/>